<accession>A0A0B8QCJ8</accession>
<name>A0A0B8QCJ8_9VIBR</name>
<gene>
    <name evidence="1" type="ORF">JCM19241_3918</name>
</gene>
<dbReference type="AlphaFoldDB" id="A0A0B8QCJ8"/>
<sequence>MGDLTLTANGQMTIFAGVGAGGMAVAGGAGGGLAGAGSGVVTTNDVYALIESYIDNSGDSNAIIDAASISITATSQSTIEAELGSASLGIAGGAGGGGTLTIGLSIAENTVEVDTSAYIKGANQVDSAGAISVSATATNDIDATSVAATASFAAGAGGGVAISGAGAEAVNSISGVTQSYIENSQIDSASKVDITASDTSDIDATVVAVAASGAGGAGGGIGVAIGAALATNNIGTSSNRQAVRAYVKNSGITSTGALNLDADGDMTVFSGVGAGSVAVSGGAGGGLSGAGAGVNTTNKIYTDVEAYIDNSSASNKVIDTGSLTVDADNTTSITAEAGAASLAAAFGAGGGASLSIGVALARNTVDANTFAYITDVGELNSGDISVTATTDNTIKATSVAASIAPLAALVAVYPSVVQVQRPQIISMAKPKPISPTAQWVLRTIKWARLMLKLTILRRLKRPWLQYRLQAQVVPAVVSVCLWVAR</sequence>
<evidence type="ECO:0000313" key="1">
    <source>
        <dbReference type="EMBL" id="GAM76381.1"/>
    </source>
</evidence>
<proteinExistence type="predicted"/>
<dbReference type="EC" id="3.1.3.1" evidence="1"/>
<reference evidence="1 2" key="2">
    <citation type="submission" date="2015-01" db="EMBL/GenBank/DDBJ databases">
        <authorList>
            <consortium name="NBRP consortium"/>
            <person name="Sawabe T."/>
            <person name="Meirelles P."/>
            <person name="Feng G."/>
            <person name="Sayaka M."/>
            <person name="Hattori M."/>
            <person name="Ohkuma M."/>
        </authorList>
    </citation>
    <scope>NUCLEOTIDE SEQUENCE [LARGE SCALE GENOMIC DNA]</scope>
    <source>
        <strain evidence="2">JCM 19241</strain>
    </source>
</reference>
<dbReference type="InterPro" id="IPR047881">
    <property type="entry name" value="LktA_repeat"/>
</dbReference>
<evidence type="ECO:0000313" key="2">
    <source>
        <dbReference type="Proteomes" id="UP000031666"/>
    </source>
</evidence>
<dbReference type="GO" id="GO:0004035">
    <property type="term" value="F:alkaline phosphatase activity"/>
    <property type="evidence" value="ECO:0007669"/>
    <property type="project" value="UniProtKB-EC"/>
</dbReference>
<keyword evidence="1" id="KW-0378">Hydrolase</keyword>
<dbReference type="Proteomes" id="UP000031666">
    <property type="component" value="Unassembled WGS sequence"/>
</dbReference>
<dbReference type="NCBIfam" id="NF012206">
    <property type="entry name" value="LktA_tand_53"/>
    <property type="match status" value="5"/>
</dbReference>
<protein>
    <submittedName>
        <fullName evidence="1">Alkaline phosphatase</fullName>
        <ecNumber evidence="1">3.1.3.1</ecNumber>
    </submittedName>
</protein>
<dbReference type="STRING" id="1481914.JCM19241_3918"/>
<organism evidence="1 2">
    <name type="scientific">Vibrio ishigakensis</name>
    <dbReference type="NCBI Taxonomy" id="1481914"/>
    <lineage>
        <taxon>Bacteria</taxon>
        <taxon>Pseudomonadati</taxon>
        <taxon>Pseudomonadota</taxon>
        <taxon>Gammaproteobacteria</taxon>
        <taxon>Vibrionales</taxon>
        <taxon>Vibrionaceae</taxon>
        <taxon>Vibrio</taxon>
    </lineage>
</organism>
<reference evidence="1 2" key="1">
    <citation type="submission" date="2015-01" db="EMBL/GenBank/DDBJ databases">
        <title>Vibrio sp. C94 JCM 19241 whole genome shotgun sequence.</title>
        <authorList>
            <person name="Sawabe T."/>
            <person name="Meirelles P."/>
            <person name="Feng G."/>
            <person name="Sayaka M."/>
            <person name="Hattori M."/>
            <person name="Ohkuma M."/>
        </authorList>
    </citation>
    <scope>NUCLEOTIDE SEQUENCE [LARGE SCALE GENOMIC DNA]</scope>
    <source>
        <strain evidence="2">JCM 19241</strain>
    </source>
</reference>
<dbReference type="EMBL" id="BBSC01000006">
    <property type="protein sequence ID" value="GAM76381.1"/>
    <property type="molecule type" value="Genomic_DNA"/>
</dbReference>
<comment type="caution">
    <text evidence="1">The sequence shown here is derived from an EMBL/GenBank/DDBJ whole genome shotgun (WGS) entry which is preliminary data.</text>
</comment>